<dbReference type="PANTHER" id="PTHR11412">
    <property type="entry name" value="MACROGLOBULIN / COMPLEMENT"/>
    <property type="match status" value="1"/>
</dbReference>
<dbReference type="Gene3D" id="2.60.40.1930">
    <property type="match status" value="1"/>
</dbReference>
<evidence type="ECO:0000256" key="1">
    <source>
        <dbReference type="ARBA" id="ARBA00022729"/>
    </source>
</evidence>
<comment type="caution">
    <text evidence="5">The sequence shown here is derived from an EMBL/GenBank/DDBJ whole genome shotgun (WGS) entry which is preliminary data.</text>
</comment>
<evidence type="ECO:0000256" key="3">
    <source>
        <dbReference type="SAM" id="SignalP"/>
    </source>
</evidence>
<dbReference type="InterPro" id="IPR050473">
    <property type="entry name" value="A2M/Complement_sys"/>
</dbReference>
<evidence type="ECO:0000313" key="5">
    <source>
        <dbReference type="EMBL" id="MBO9154307.1"/>
    </source>
</evidence>
<dbReference type="Pfam" id="PF07715">
    <property type="entry name" value="Plug"/>
    <property type="match status" value="1"/>
</dbReference>
<dbReference type="Gene3D" id="1.50.10.20">
    <property type="match status" value="1"/>
</dbReference>
<protein>
    <submittedName>
        <fullName evidence="5">TonB-dependent receptor plug domain-containing protein</fullName>
    </submittedName>
</protein>
<dbReference type="SMART" id="SM01360">
    <property type="entry name" value="A2M"/>
    <property type="match status" value="1"/>
</dbReference>
<keyword evidence="2" id="KW-0882">Thioester bond</keyword>
<dbReference type="InterPro" id="IPR001599">
    <property type="entry name" value="Macroglobln_a2"/>
</dbReference>
<dbReference type="SMART" id="SM01419">
    <property type="entry name" value="Thiol-ester_cl"/>
    <property type="match status" value="1"/>
</dbReference>
<dbReference type="SUPFAM" id="SSF48239">
    <property type="entry name" value="Terpenoid cyclases/Protein prenyltransferases"/>
    <property type="match status" value="1"/>
</dbReference>
<evidence type="ECO:0000256" key="2">
    <source>
        <dbReference type="ARBA" id="ARBA00022966"/>
    </source>
</evidence>
<evidence type="ECO:0000259" key="4">
    <source>
        <dbReference type="SMART" id="SM01360"/>
    </source>
</evidence>
<accession>A0ABS3YHZ0</accession>
<dbReference type="RefSeq" id="WP_209147424.1">
    <property type="nucleotide sequence ID" value="NZ_JAGHKP010000003.1"/>
</dbReference>
<dbReference type="InterPro" id="IPR011626">
    <property type="entry name" value="Alpha-macroglobulin_TED"/>
</dbReference>
<proteinExistence type="predicted"/>
<feature type="domain" description="Alpha-2-macroglobulin" evidence="4">
    <location>
        <begin position="843"/>
        <end position="933"/>
    </location>
</feature>
<dbReference type="InterPro" id="IPR036595">
    <property type="entry name" value="A-macroglobulin_rcpt-bd_sf"/>
</dbReference>
<dbReference type="InterPro" id="IPR047565">
    <property type="entry name" value="Alpha-macroglob_thiol-ester_cl"/>
</dbReference>
<name>A0ABS3YHZ0_9BACT</name>
<keyword evidence="1 3" id="KW-0732">Signal</keyword>
<dbReference type="InterPro" id="IPR012910">
    <property type="entry name" value="Plug_dom"/>
</dbReference>
<keyword evidence="5" id="KW-0675">Receptor</keyword>
<dbReference type="InterPro" id="IPR023997">
    <property type="entry name" value="TonB-dep_OMP_SusC/RagA_CS"/>
</dbReference>
<sequence length="1512" mass="167326">MKHCLILFILAIFCRCAAHAQLSAYAGRKEKVYVQTSHVYYKPGETMFFKAYVVKGENLRPSGISGILNVDIIAPAGNVVQQLKLPVKDGYVEGSYDFATAAPGGVYRLRAYTAWMQNEKESRWFTKEITLHRAVAPRVLMQLEFPGKGYGPGSEVAAEFSMRNLEGRPVALYPCEYTMSLNGKSAAANVFSTDKDGKATIRFRLPETLETSNGLLNVTVKYDAYVESISRAIPIVLNKIDLQFLPEGGTLVEGLPANMAFKAVNEFGKAADVQGIVMDDKGNTVARFSSYHFGMGSFSFTPESGRRYEAHITSPKGISRRYVLPVAAEQGLVMHFNRKSEGLVLGLRSTNRQRVRIAGFSRERLLFEKITDLDAGNTEVAVDTSRFPAGIARFTVLDMAGLPLAERVVFLQANKTLRISLTPDKPTYLPREKVTLKIKTENAAKQAVPSNLSLAVVDDKLWTFADDKQHHILAWLLMNSELSGKVEEPNFYFKENEPKALPALDLVMLTHGYRYYEYTQQTENDDRLHFLPEQTNALNGVLLDTANKPVAGRIYLLNARNSGRNDKVAFMETKEDGQFYFSGLRPAEQYYVIARSRKKGERVHVSVTSKGFGSVMLPAPREKAALFMSDTLASAEDGFINMAAVRSEEKQLAGLLNDLDKGTKNLEEVVVIAMGMARKVSSTGTAVAVISGMELSAQQDIATLLSGRLTGVQAAEPTSAIAGGRVMIRGQSTLAGNNQPLVVIDGVPASMNSLRIDPNDILNITVLKDAAATAIYGCMAANGVILIQSRRWQKSIRLKLYKPGDYMAQMVWQDKPVFVVAKKFYSPVYASVKTAVRDDFRETLYWNPVIQTNRDGEAVVSFYNSDATTTFRAIAEGIGYTGEPGRTETTYSAQQPLVIDAKMPPAISVGDHVLMPLNLKNNGTGVAYLKILVTAPVAVQVGVGEAGRGYMQNHYELDVTLNPGSAKQINIPVEALKACKETLLIRASGDGMEEALEVPVEAAPKGFPIREVFSGSRPATHRFPISKPIPGSLQYNLRLFSGLENQLLDGITSLLREPHGCFEQTSATTWPNVLILRLLRKSGKSNPAVEKQAMDYIQQGYARLISFETKQDGFEWFGHTPPHTGLTAMGLMEFTDMQEFVNVDRAMIERTKKWLLSRRDGKGGFKMNDHGMGQFYGFSAAVTNCYVVYAFTQAGMGAEIMREYKYAFKQAVDNKDPYLLGLMALAADNLELEADFRVLMNMLEDETLPAQTSMVKSRGASLEVEVAALRVLAMTREKEPDIDKMSRLLEKIMKMKSYYGYGSTQGTVLALQAMTAYASRVGEMAAATDAHFTLNGEEMKPGVFAPAKTDDQPQTFTASYTNGKGGLYYSIEMAYQTFYPPNSPEAELELGTELLRHEVKTGETVRLNISLKNKRNTPQPMAVAKIGIPAGLSLQPWQLKQLSEENSLAYYELFDNYLVLYWRAFEPGETKNIALDLKADIPGKYQGKASVAYLYYMPEHKHWNEGLKATIE</sequence>
<dbReference type="InterPro" id="IPR037066">
    <property type="entry name" value="Plug_dom_sf"/>
</dbReference>
<reference evidence="6" key="1">
    <citation type="submission" date="2021-03" db="EMBL/GenBank/DDBJ databases">
        <title>Assistant Professor.</title>
        <authorList>
            <person name="Huq M.A."/>
        </authorList>
    </citation>
    <scope>NUCLEOTIDE SEQUENCE [LARGE SCALE GENOMIC DNA]</scope>
    <source>
        <strain evidence="6">MAH-28</strain>
    </source>
</reference>
<dbReference type="EMBL" id="JAGHKP010000003">
    <property type="protein sequence ID" value="MBO9154307.1"/>
    <property type="molecule type" value="Genomic_DNA"/>
</dbReference>
<gene>
    <name evidence="5" type="ORF">J7I43_18930</name>
</gene>
<dbReference type="SUPFAM" id="SSF56935">
    <property type="entry name" value="Porins"/>
    <property type="match status" value="1"/>
</dbReference>
<dbReference type="CDD" id="cd02891">
    <property type="entry name" value="A2M_like"/>
    <property type="match status" value="1"/>
</dbReference>
<feature type="signal peptide" evidence="3">
    <location>
        <begin position="1"/>
        <end position="20"/>
    </location>
</feature>
<dbReference type="Gene3D" id="2.60.40.690">
    <property type="entry name" value="Alpha-macroglobulin, receptor-binding domain"/>
    <property type="match status" value="1"/>
</dbReference>
<organism evidence="5 6">
    <name type="scientific">Chitinophaga chungangae</name>
    <dbReference type="NCBI Taxonomy" id="2821488"/>
    <lineage>
        <taxon>Bacteria</taxon>
        <taxon>Pseudomonadati</taxon>
        <taxon>Bacteroidota</taxon>
        <taxon>Chitinophagia</taxon>
        <taxon>Chitinophagales</taxon>
        <taxon>Chitinophagaceae</taxon>
        <taxon>Chitinophaga</taxon>
    </lineage>
</organism>
<feature type="chain" id="PRO_5045717394" evidence="3">
    <location>
        <begin position="21"/>
        <end position="1512"/>
    </location>
</feature>
<dbReference type="Proteomes" id="UP000679126">
    <property type="component" value="Unassembled WGS sequence"/>
</dbReference>
<dbReference type="Pfam" id="PF07678">
    <property type="entry name" value="TED_complement"/>
    <property type="match status" value="1"/>
</dbReference>
<keyword evidence="6" id="KW-1185">Reference proteome</keyword>
<dbReference type="Gene3D" id="2.170.130.10">
    <property type="entry name" value="TonB-dependent receptor, plug domain"/>
    <property type="match status" value="1"/>
</dbReference>
<dbReference type="NCBIfam" id="TIGR04057">
    <property type="entry name" value="SusC_RagA_signa"/>
    <property type="match status" value="1"/>
</dbReference>
<dbReference type="Pfam" id="PF00207">
    <property type="entry name" value="A2M"/>
    <property type="match status" value="1"/>
</dbReference>
<dbReference type="InterPro" id="IPR008930">
    <property type="entry name" value="Terpenoid_cyclase/PrenylTrfase"/>
</dbReference>
<dbReference type="PANTHER" id="PTHR11412:SF136">
    <property type="entry name" value="CD109 ANTIGEN"/>
    <property type="match status" value="1"/>
</dbReference>
<evidence type="ECO:0000313" key="6">
    <source>
        <dbReference type="Proteomes" id="UP000679126"/>
    </source>
</evidence>